<feature type="domain" description="Cupin type-2" evidence="2">
    <location>
        <begin position="43"/>
        <end position="101"/>
    </location>
</feature>
<dbReference type="EMBL" id="BARU01001312">
    <property type="protein sequence ID" value="GAH30750.1"/>
    <property type="molecule type" value="Genomic_DNA"/>
</dbReference>
<dbReference type="GO" id="GO:0003700">
    <property type="term" value="F:DNA-binding transcription factor activity"/>
    <property type="evidence" value="ECO:0007669"/>
    <property type="project" value="TreeGrafter"/>
</dbReference>
<dbReference type="SUPFAM" id="SSF51182">
    <property type="entry name" value="RmlC-like cupins"/>
    <property type="match status" value="1"/>
</dbReference>
<feature type="non-terminal residue" evidence="3">
    <location>
        <position position="104"/>
    </location>
</feature>
<dbReference type="InterPro" id="IPR013096">
    <property type="entry name" value="Cupin_2"/>
</dbReference>
<keyword evidence="1" id="KW-0238">DNA-binding</keyword>
<evidence type="ECO:0000259" key="2">
    <source>
        <dbReference type="Pfam" id="PF07883"/>
    </source>
</evidence>
<dbReference type="PANTHER" id="PTHR46797">
    <property type="entry name" value="HTH-TYPE TRANSCRIPTIONAL REGULATOR"/>
    <property type="match status" value="1"/>
</dbReference>
<dbReference type="Pfam" id="PF07883">
    <property type="entry name" value="Cupin_2"/>
    <property type="match status" value="1"/>
</dbReference>
<dbReference type="GO" id="GO:0005829">
    <property type="term" value="C:cytosol"/>
    <property type="evidence" value="ECO:0007669"/>
    <property type="project" value="TreeGrafter"/>
</dbReference>
<dbReference type="CDD" id="cd02209">
    <property type="entry name" value="cupin_XRE_C"/>
    <property type="match status" value="1"/>
</dbReference>
<name>X1FDY5_9ZZZZ</name>
<sequence length="104" mass="11981">MPFPKNTCVIRLKERRLINIKGGVKFYLLSPDLNRRLEFMYDVLEPSACTPLYTHEGEECGLVLKGKIEVTIGDKKYILEEGDSISFSSSTSHRLRNIGKKKRY</sequence>
<dbReference type="PANTHER" id="PTHR46797:SF1">
    <property type="entry name" value="METHYLPHOSPHONATE SYNTHASE"/>
    <property type="match status" value="1"/>
</dbReference>
<proteinExistence type="predicted"/>
<dbReference type="InterPro" id="IPR014710">
    <property type="entry name" value="RmlC-like_jellyroll"/>
</dbReference>
<dbReference type="InterPro" id="IPR011051">
    <property type="entry name" value="RmlC_Cupin_sf"/>
</dbReference>
<organism evidence="3">
    <name type="scientific">marine sediment metagenome</name>
    <dbReference type="NCBI Taxonomy" id="412755"/>
    <lineage>
        <taxon>unclassified sequences</taxon>
        <taxon>metagenomes</taxon>
        <taxon>ecological metagenomes</taxon>
    </lineage>
</organism>
<reference evidence="3" key="1">
    <citation type="journal article" date="2014" name="Front. Microbiol.">
        <title>High frequency of phylogenetically diverse reductive dehalogenase-homologous genes in deep subseafloor sedimentary metagenomes.</title>
        <authorList>
            <person name="Kawai M."/>
            <person name="Futagami T."/>
            <person name="Toyoda A."/>
            <person name="Takaki Y."/>
            <person name="Nishi S."/>
            <person name="Hori S."/>
            <person name="Arai W."/>
            <person name="Tsubouchi T."/>
            <person name="Morono Y."/>
            <person name="Uchiyama I."/>
            <person name="Ito T."/>
            <person name="Fujiyama A."/>
            <person name="Inagaki F."/>
            <person name="Takami H."/>
        </authorList>
    </citation>
    <scope>NUCLEOTIDE SEQUENCE</scope>
    <source>
        <strain evidence="3">Expedition CK06-06</strain>
    </source>
</reference>
<gene>
    <name evidence="3" type="ORF">S03H2_03530</name>
</gene>
<protein>
    <recommendedName>
        <fullName evidence="2">Cupin type-2 domain-containing protein</fullName>
    </recommendedName>
</protein>
<dbReference type="InterPro" id="IPR050807">
    <property type="entry name" value="TransReg_Diox_bact_type"/>
</dbReference>
<dbReference type="Gene3D" id="2.60.120.10">
    <property type="entry name" value="Jelly Rolls"/>
    <property type="match status" value="1"/>
</dbReference>
<accession>X1FDY5</accession>
<evidence type="ECO:0000256" key="1">
    <source>
        <dbReference type="ARBA" id="ARBA00023125"/>
    </source>
</evidence>
<comment type="caution">
    <text evidence="3">The sequence shown here is derived from an EMBL/GenBank/DDBJ whole genome shotgun (WGS) entry which is preliminary data.</text>
</comment>
<evidence type="ECO:0000313" key="3">
    <source>
        <dbReference type="EMBL" id="GAH30750.1"/>
    </source>
</evidence>
<dbReference type="AlphaFoldDB" id="X1FDY5"/>
<dbReference type="GO" id="GO:0003677">
    <property type="term" value="F:DNA binding"/>
    <property type="evidence" value="ECO:0007669"/>
    <property type="project" value="UniProtKB-KW"/>
</dbReference>